<keyword evidence="3" id="KW-1185">Reference proteome</keyword>
<evidence type="ECO:0000259" key="1">
    <source>
        <dbReference type="PROSITE" id="PS51301"/>
    </source>
</evidence>
<dbReference type="InterPro" id="IPR017880">
    <property type="entry name" value="KilA_N"/>
</dbReference>
<evidence type="ECO:0000313" key="3">
    <source>
        <dbReference type="Proteomes" id="UP000831534"/>
    </source>
</evidence>
<gene>
    <name evidence="2" type="ORF">LVJ77_03825</name>
</gene>
<evidence type="ECO:0000313" key="2">
    <source>
        <dbReference type="EMBL" id="UOP05336.1"/>
    </source>
</evidence>
<dbReference type="EMBL" id="CP091521">
    <property type="protein sequence ID" value="UOP05336.1"/>
    <property type="molecule type" value="Genomic_DNA"/>
</dbReference>
<dbReference type="Proteomes" id="UP000831534">
    <property type="component" value="Chromosome"/>
</dbReference>
<dbReference type="KEGG" id="ckh:LVJ77_03825"/>
<organism evidence="2 3">
    <name type="scientific">Conchiformibius kuhniae</name>
    <dbReference type="NCBI Taxonomy" id="211502"/>
    <lineage>
        <taxon>Bacteria</taxon>
        <taxon>Pseudomonadati</taxon>
        <taxon>Pseudomonadota</taxon>
        <taxon>Betaproteobacteria</taxon>
        <taxon>Neisseriales</taxon>
        <taxon>Neisseriaceae</taxon>
        <taxon>Conchiformibius</taxon>
    </lineage>
</organism>
<dbReference type="SMART" id="SM01252">
    <property type="entry name" value="KilA-N"/>
    <property type="match status" value="1"/>
</dbReference>
<dbReference type="InterPro" id="IPR018004">
    <property type="entry name" value="KilA/APSES_HTH"/>
</dbReference>
<proteinExistence type="predicted"/>
<dbReference type="AlphaFoldDB" id="A0A8T9MY38"/>
<dbReference type="RefSeq" id="WP_084165874.1">
    <property type="nucleotide sequence ID" value="NZ_CP091521.1"/>
</dbReference>
<reference evidence="2" key="1">
    <citation type="journal article" date="2022" name="Res Sq">
        <title>Evolution of multicellular longitudinally dividing oral cavity symbionts (Neisseriaceae).</title>
        <authorList>
            <person name="Nyongesa S."/>
            <person name="Weber P."/>
            <person name="Bernet E."/>
            <person name="Pullido F."/>
            <person name="Nieckarz M."/>
            <person name="Delaby M."/>
            <person name="Nieves C."/>
            <person name="Viehboeck T."/>
            <person name="Krause N."/>
            <person name="Rivera-Millot A."/>
            <person name="Nakamura A."/>
            <person name="Vischer N."/>
            <person name="VanNieuwenhze M."/>
            <person name="Brun Y."/>
            <person name="Cava F."/>
            <person name="Bulgheresi S."/>
            <person name="Veyrier F."/>
        </authorList>
    </citation>
    <scope>NUCLEOTIDE SEQUENCE</scope>
    <source>
        <strain evidence="2">17694</strain>
    </source>
</reference>
<name>A0A8T9MY38_9NEIS</name>
<dbReference type="PROSITE" id="PS51301">
    <property type="entry name" value="KILA_N"/>
    <property type="match status" value="1"/>
</dbReference>
<sequence>MNTQISAICIANTQIREVNGLYSLADLHKASGNASKNKPLNWLRSQKTIDFIDEMTKSQKREVEQKQGISKEAKQIVLDDEESLRERIIKTVNGGKNRGTFVCKELVVHYGMWISPAFSIQVIQTFLNSKQSAAPQASALPPANPYALTVEEQTELPAPLAAYVYKLVGKLAKHKGVSQRQIEQQLIEKKGRVNESFFNQSKWFFLRAAEWLHEELDKLPTVDFGVRRDDLLNIFKRQCAYKRDFENWNDYQLESWLGEKFFHNRQNAYLNYPVSLESASYAQLEKLVTAMKQVLGNDFKLLDLSLQPKEAEALPRLLISDGSIGQVLFNYGARTPNDGDVAFALQDMALLRGTFDHLTYINYDSDRLSKKEMAQVAEAGKILNGLSTMLMEAASETLKH</sequence>
<accession>A0A8T9MY38</accession>
<protein>
    <submittedName>
        <fullName evidence="2">KilA-N domain-containing protein</fullName>
    </submittedName>
</protein>
<reference evidence="2" key="2">
    <citation type="submission" date="2024-09" db="EMBL/GenBank/DDBJ databases">
        <authorList>
            <person name="Veyrier F.J."/>
        </authorList>
    </citation>
    <scope>NUCLEOTIDE SEQUENCE</scope>
    <source>
        <strain evidence="2">17694</strain>
    </source>
</reference>
<feature type="domain" description="KilA-N" evidence="1">
    <location>
        <begin position="2"/>
        <end position="129"/>
    </location>
</feature>
<dbReference type="Pfam" id="PF04383">
    <property type="entry name" value="KilA-N"/>
    <property type="match status" value="1"/>
</dbReference>